<dbReference type="OrthoDB" id="1748419at2759"/>
<evidence type="ECO:0000313" key="2">
    <source>
        <dbReference type="Proteomes" id="UP000245207"/>
    </source>
</evidence>
<sequence length="109" mass="11532">MGREIVGHIINIEQLGDGAISVVLLIGEFLREAKSFIEDGVHPHNLIRSYRTVAFMDLEATLAPLNKSSEAAADDRPSATNGAGSSVLVTSLRTISSSNNISLQANVGN</sequence>
<dbReference type="EMBL" id="PKPP01001508">
    <property type="protein sequence ID" value="PWA82117.1"/>
    <property type="molecule type" value="Genomic_DNA"/>
</dbReference>
<proteinExistence type="predicted"/>
<gene>
    <name evidence="1" type="ORF">CTI12_AA179720</name>
</gene>
<dbReference type="InterPro" id="IPR002423">
    <property type="entry name" value="Cpn60/GroEL/TCP-1"/>
</dbReference>
<dbReference type="GO" id="GO:0005524">
    <property type="term" value="F:ATP binding"/>
    <property type="evidence" value="ECO:0007669"/>
    <property type="project" value="InterPro"/>
</dbReference>
<dbReference type="STRING" id="35608.A0A2U1P8Q7"/>
<dbReference type="Gene3D" id="1.10.560.10">
    <property type="entry name" value="GroEL-like equatorial domain"/>
    <property type="match status" value="1"/>
</dbReference>
<keyword evidence="2" id="KW-1185">Reference proteome</keyword>
<protein>
    <submittedName>
        <fullName evidence="1">T-complex protein 1 subunit eta</fullName>
    </submittedName>
</protein>
<dbReference type="AlphaFoldDB" id="A0A2U1P8Q7"/>
<accession>A0A2U1P8Q7</accession>
<comment type="caution">
    <text evidence="1">The sequence shown here is derived from an EMBL/GenBank/DDBJ whole genome shotgun (WGS) entry which is preliminary data.</text>
</comment>
<dbReference type="InterPro" id="IPR027413">
    <property type="entry name" value="GROEL-like_equatorial_sf"/>
</dbReference>
<dbReference type="SUPFAM" id="SSF48592">
    <property type="entry name" value="GroEL equatorial domain-like"/>
    <property type="match status" value="1"/>
</dbReference>
<dbReference type="Proteomes" id="UP000245207">
    <property type="component" value="Unassembled WGS sequence"/>
</dbReference>
<dbReference type="Pfam" id="PF00118">
    <property type="entry name" value="Cpn60_TCP1"/>
    <property type="match status" value="1"/>
</dbReference>
<reference evidence="1 2" key="1">
    <citation type="journal article" date="2018" name="Mol. Plant">
        <title>The genome of Artemisia annua provides insight into the evolution of Asteraceae family and artemisinin biosynthesis.</title>
        <authorList>
            <person name="Shen Q."/>
            <person name="Zhang L."/>
            <person name="Liao Z."/>
            <person name="Wang S."/>
            <person name="Yan T."/>
            <person name="Shi P."/>
            <person name="Liu M."/>
            <person name="Fu X."/>
            <person name="Pan Q."/>
            <person name="Wang Y."/>
            <person name="Lv Z."/>
            <person name="Lu X."/>
            <person name="Zhang F."/>
            <person name="Jiang W."/>
            <person name="Ma Y."/>
            <person name="Chen M."/>
            <person name="Hao X."/>
            <person name="Li L."/>
            <person name="Tang Y."/>
            <person name="Lv G."/>
            <person name="Zhou Y."/>
            <person name="Sun X."/>
            <person name="Brodelius P.E."/>
            <person name="Rose J.K.C."/>
            <person name="Tang K."/>
        </authorList>
    </citation>
    <scope>NUCLEOTIDE SEQUENCE [LARGE SCALE GENOMIC DNA]</scope>
    <source>
        <strain evidence="2">cv. Huhao1</strain>
        <tissue evidence="1">Leaf</tissue>
    </source>
</reference>
<evidence type="ECO:0000313" key="1">
    <source>
        <dbReference type="EMBL" id="PWA82117.1"/>
    </source>
</evidence>
<organism evidence="1 2">
    <name type="scientific">Artemisia annua</name>
    <name type="common">Sweet wormwood</name>
    <dbReference type="NCBI Taxonomy" id="35608"/>
    <lineage>
        <taxon>Eukaryota</taxon>
        <taxon>Viridiplantae</taxon>
        <taxon>Streptophyta</taxon>
        <taxon>Embryophyta</taxon>
        <taxon>Tracheophyta</taxon>
        <taxon>Spermatophyta</taxon>
        <taxon>Magnoliopsida</taxon>
        <taxon>eudicotyledons</taxon>
        <taxon>Gunneridae</taxon>
        <taxon>Pentapetalae</taxon>
        <taxon>asterids</taxon>
        <taxon>campanulids</taxon>
        <taxon>Asterales</taxon>
        <taxon>Asteraceae</taxon>
        <taxon>Asteroideae</taxon>
        <taxon>Anthemideae</taxon>
        <taxon>Artemisiinae</taxon>
        <taxon>Artemisia</taxon>
    </lineage>
</organism>
<name>A0A2U1P8Q7_ARTAN</name>